<dbReference type="EMBL" id="CAJVAS010000028">
    <property type="protein sequence ID" value="CAG7644638.1"/>
    <property type="molecule type" value="Genomic_DNA"/>
</dbReference>
<name>A0A916K6G9_9BACL</name>
<accession>A0A916K6G9</accession>
<proteinExistence type="predicted"/>
<keyword evidence="1" id="KW-0732">Signal</keyword>
<organism evidence="3 4">
    <name type="scientific">Paenibacillus solanacearum</name>
    <dbReference type="NCBI Taxonomy" id="2048548"/>
    <lineage>
        <taxon>Bacteria</taxon>
        <taxon>Bacillati</taxon>
        <taxon>Bacillota</taxon>
        <taxon>Bacilli</taxon>
        <taxon>Bacillales</taxon>
        <taxon>Paenibacillaceae</taxon>
        <taxon>Paenibacillus</taxon>
    </lineage>
</organism>
<dbReference type="InterPro" id="IPR050617">
    <property type="entry name" value="E3_ligase_FN3/SPRY"/>
</dbReference>
<feature type="signal peptide" evidence="1">
    <location>
        <begin position="1"/>
        <end position="25"/>
    </location>
</feature>
<dbReference type="Proteomes" id="UP000693672">
    <property type="component" value="Unassembled WGS sequence"/>
</dbReference>
<sequence>MRMLLRKVWLLILCLIMIHIPTFQAKAAPAYYQYDRHYSVSGWADTASWEYENGGPSVSSGSSSYNYDPYTNTYSESGPGAGWGDWYFVENGNLHMFNTEPYCTDCESGDTITTYLGTKYPWKNEQAQLRGEFIETIIAIDGTHPNDGIDSDGYWYVKKNSYWNPLQIISPISNQKISEVTSVIPTVTAMDDGGRPLSLAYYIDSEMTPRDTKTISNTATAQTVSFSALDIGGLSEGTHTVRFTAGDGIHSVTLTVNVIVDKSPPVIGEVNFTSTDTSIRITGAASDAISGLDSAPYRYTVGSDMSPWTEDTSFEKYGLTPNTGYFAKFEARDALMHIAAREQQIYTKAQKPTVLLNHTGEAELNLSINDGNPANTRYQIVSNGLYVDESGNLTAIPSWVTLTNKNVTVGGLASNTQYSFQAKAQNEIGEETAFSQAIYATTLAKPPAQLSAEPSQRSIKVTWPVTAGASYDIEVDGMLIDNGTSAAYLHIGLGPVTQHSYRVRVRNAGGSGEWSQLITPFTLPDPPPIPGNIQVSPLQTEMTVTWDTVAQATSYDVEAGDTVYENLTQTSFVHRGLQPMTEYTYKVRSKNPGGSSNWSPLVMGRTLPYPPSTPANVDAQPSIRTVTVTWAVTEGASAYEIEADGLIIDNGAATTYIHEGLDPLTGHTYRVRATNAGGKSAWSKPVDVTTHPEKPITPNNVMATSDETEITVMWYKVPHADNYDIEIDGQTIEPVSGNSYIHTGLSPESKHTYRIRAKNISGESAWSTTASMVTLPRGSGESFSLTNMAAIVTNRFITISWDTVAPKAQYDIEVDGELRNNGKDTIFQHTGLRANEFHTYKIRLRNEDKPGEWVAILSLSTLPDPPDAPEGIEAFATNSSIEVRWTKTPGADGYEIEIDGKTISVGANTNYLDVPLAPGTAHTYRVRAGNITGVTAWSPALVKSTTSPTYIVQGKKDKTFDLSLIASNVQDFSERTFEVTYNPEQLEAVDLYNYTPKADITSGKIPGSNLEVEYASGKIIYRVKQNIVPGTSWSGEITGILFKSKIDGQALIDVVVK</sequence>
<protein>
    <recommendedName>
        <fullName evidence="2">Fibronectin type-III domain-containing protein</fullName>
    </recommendedName>
</protein>
<evidence type="ECO:0000313" key="3">
    <source>
        <dbReference type="EMBL" id="CAG7644638.1"/>
    </source>
</evidence>
<dbReference type="PANTHER" id="PTHR24099:SF11">
    <property type="entry name" value="FIBRONECTIN TYPE III DOMAIN-CONTAINING 3BA-RELATED"/>
    <property type="match status" value="1"/>
</dbReference>
<dbReference type="AlphaFoldDB" id="A0A916K6G9"/>
<evidence type="ECO:0000256" key="1">
    <source>
        <dbReference type="SAM" id="SignalP"/>
    </source>
</evidence>
<keyword evidence="4" id="KW-1185">Reference proteome</keyword>
<reference evidence="3" key="1">
    <citation type="submission" date="2021-06" db="EMBL/GenBank/DDBJ databases">
        <authorList>
            <person name="Criscuolo A."/>
        </authorList>
    </citation>
    <scope>NUCLEOTIDE SEQUENCE</scope>
    <source>
        <strain evidence="3">CIP111600</strain>
    </source>
</reference>
<feature type="chain" id="PRO_5038503516" description="Fibronectin type-III domain-containing protein" evidence="1">
    <location>
        <begin position="26"/>
        <end position="1057"/>
    </location>
</feature>
<gene>
    <name evidence="3" type="ORF">PAESOLCIP111_04754</name>
</gene>
<evidence type="ECO:0000259" key="2">
    <source>
        <dbReference type="PROSITE" id="PS50853"/>
    </source>
</evidence>
<evidence type="ECO:0000313" key="4">
    <source>
        <dbReference type="Proteomes" id="UP000693672"/>
    </source>
</evidence>
<feature type="domain" description="Fibronectin type-III" evidence="2">
    <location>
        <begin position="865"/>
        <end position="949"/>
    </location>
</feature>
<feature type="domain" description="Fibronectin type-III" evidence="2">
    <location>
        <begin position="529"/>
        <end position="609"/>
    </location>
</feature>
<dbReference type="SMART" id="SM00060">
    <property type="entry name" value="FN3"/>
    <property type="match status" value="7"/>
</dbReference>
<dbReference type="CDD" id="cd00063">
    <property type="entry name" value="FN3"/>
    <property type="match status" value="4"/>
</dbReference>
<dbReference type="PROSITE" id="PS50853">
    <property type="entry name" value="FN3"/>
    <property type="match status" value="5"/>
</dbReference>
<feature type="domain" description="Fibronectin type-III" evidence="2">
    <location>
        <begin position="348"/>
        <end position="445"/>
    </location>
</feature>
<feature type="domain" description="Fibronectin type-III" evidence="2">
    <location>
        <begin position="694"/>
        <end position="777"/>
    </location>
</feature>
<feature type="domain" description="Fibronectin type-III" evidence="2">
    <location>
        <begin position="610"/>
        <end position="693"/>
    </location>
</feature>
<comment type="caution">
    <text evidence="3">The sequence shown here is derived from an EMBL/GenBank/DDBJ whole genome shotgun (WGS) entry which is preliminary data.</text>
</comment>
<dbReference type="PANTHER" id="PTHR24099">
    <property type="entry name" value="E3 UBIQUITIN-PROTEIN LIGASE TRIM36-RELATED"/>
    <property type="match status" value="1"/>
</dbReference>
<dbReference type="Pfam" id="PF00041">
    <property type="entry name" value="fn3"/>
    <property type="match status" value="1"/>
</dbReference>
<dbReference type="InterPro" id="IPR003961">
    <property type="entry name" value="FN3_dom"/>
</dbReference>